<feature type="non-terminal residue" evidence="2">
    <location>
        <position position="328"/>
    </location>
</feature>
<evidence type="ECO:0000313" key="3">
    <source>
        <dbReference type="Proteomes" id="UP000789342"/>
    </source>
</evidence>
<accession>A0A9N9G2Z7</accession>
<sequence>DLAENSRRTKTNLLNGMAPNSNFTSHNLTSFNQESLEDEFTKVSTTQRKQLRQLRQLNEQTYVNDDCIEFGKFGKSKQHRTSTILDLESLVIGNFKVGNFEESSDNRKNSTIEASFQILTMKFDPLTEAVCFELGDDRLDIQVAGIEEYRMDGRLIELKLCVDLVKWVLPVRRIDSLGNVKISVDPTHGELFKVDKIVTKVLSWIPEVKLNKVHMEFSCLKENPLPVSTIICKGDTKVFPKSSLYDFVYQFLSILDHFLIMIRRKHSCNEINLPLRYVLGSEILEIWNEDDWDFCKLVCEKKEYSRLEDFITEKCVLEIYIDDVEGKN</sequence>
<evidence type="ECO:0000313" key="2">
    <source>
        <dbReference type="EMBL" id="CAG8573827.1"/>
    </source>
</evidence>
<dbReference type="OrthoDB" id="2334069at2759"/>
<reference evidence="2" key="1">
    <citation type="submission" date="2021-06" db="EMBL/GenBank/DDBJ databases">
        <authorList>
            <person name="Kallberg Y."/>
            <person name="Tangrot J."/>
            <person name="Rosling A."/>
        </authorList>
    </citation>
    <scope>NUCLEOTIDE SEQUENCE</scope>
    <source>
        <strain evidence="2">CL551</strain>
    </source>
</reference>
<keyword evidence="3" id="KW-1185">Reference proteome</keyword>
<feature type="region of interest" description="Disordered" evidence="1">
    <location>
        <begin position="1"/>
        <end position="21"/>
    </location>
</feature>
<dbReference type="AlphaFoldDB" id="A0A9N9G2Z7"/>
<comment type="caution">
    <text evidence="2">The sequence shown here is derived from an EMBL/GenBank/DDBJ whole genome shotgun (WGS) entry which is preliminary data.</text>
</comment>
<dbReference type="Proteomes" id="UP000789342">
    <property type="component" value="Unassembled WGS sequence"/>
</dbReference>
<gene>
    <name evidence="2" type="ORF">AMORRO_LOCUS6599</name>
</gene>
<evidence type="ECO:0000256" key="1">
    <source>
        <dbReference type="SAM" id="MobiDB-lite"/>
    </source>
</evidence>
<dbReference type="EMBL" id="CAJVPV010004454">
    <property type="protein sequence ID" value="CAG8573827.1"/>
    <property type="molecule type" value="Genomic_DNA"/>
</dbReference>
<feature type="compositionally biased region" description="Polar residues" evidence="1">
    <location>
        <begin position="11"/>
        <end position="21"/>
    </location>
</feature>
<name>A0A9N9G2Z7_9GLOM</name>
<proteinExistence type="predicted"/>
<protein>
    <submittedName>
        <fullName evidence="2">12984_t:CDS:1</fullName>
    </submittedName>
</protein>
<organism evidence="2 3">
    <name type="scientific">Acaulospora morrowiae</name>
    <dbReference type="NCBI Taxonomy" id="94023"/>
    <lineage>
        <taxon>Eukaryota</taxon>
        <taxon>Fungi</taxon>
        <taxon>Fungi incertae sedis</taxon>
        <taxon>Mucoromycota</taxon>
        <taxon>Glomeromycotina</taxon>
        <taxon>Glomeromycetes</taxon>
        <taxon>Diversisporales</taxon>
        <taxon>Acaulosporaceae</taxon>
        <taxon>Acaulospora</taxon>
    </lineage>
</organism>